<evidence type="ECO:0000259" key="4">
    <source>
        <dbReference type="PROSITE" id="PS50222"/>
    </source>
</evidence>
<dbReference type="Gene3D" id="2.40.128.180">
    <property type="match status" value="1"/>
</dbReference>
<evidence type="ECO:0000256" key="1">
    <source>
        <dbReference type="ARBA" id="ARBA00009005"/>
    </source>
</evidence>
<sequence length="1216" mass="130715">MEVGTDEGVVAHRFTEGAVGKSVSEAKLQYSWGLTLDGRPHTIDFTNTRTSGKKRVFVDGRLQHEAKMYMSSKFQYTFPLGNHLLSIVPSDGPAAYELRINGLPFHRFHRKVAAPRPTPRNVWQLNKKDIWEPHSVPTHAVAQPQSPSQVSPGTLPQSESTVRKRSSPRRVKTHSSSDLDPGAQAREHSPEKGSPLQSTRGPEIPRKDSTDSLEPSKSLFGKLKTSPSLPSRGVFSRPSLSGYSSLGELKGVPNDDADAEDKNERGQTRIIGGVAEGAQTSAFDTRELAERASFEAALAAVGGASPTPSGGASNPDAQQSSSRNRSRKSSRKHRHPTETPPASINADAFGSSTPFPFPSGDFGSTFCSSGSSPWGSLVPQTTPLLSATSREAPSVDSPWAQPLRSARRDGLEGPHNPWARAAQQAPGAAATSMNSHQPKNWSSPQPLSSQPLSSSATLGSSSPWGVMPADVTSSRNVTSPTTSNSASTSVDRLPCTDVWPSLESALAAVSALRAQEAEDRARAQQEALLLAAQAAQAQLQAEKAMEVERAEAKASNLAAQGPFAQQAYGFPAADVFANDSAAFPWGEPPSKAESSWGMTFPDFPDFPDLPPFGQPAVVDDAAPYIQSHTSSAESDMSGHESVNSKEGTFLAPPPGEPPPNLYSKMEEPRVRFVDEVKVKEYLAPPDLQRDPLAWFRFFDVNDNGLERHEVIQALVQTFPDASADVLSDLVMELWAFFDEDASGTITAQEFVELDGLCDSLLAQMNSERDPQQAIAKVASAPPPEMVPVRPQTQPEKRVRSAEEQIQEMLPLTRPEVIRQALDLSNGDKDIAVNFLLTPEPPQRSQSSAGLSHVANGHAQETKAFQSQPSGRKKAFMVGINYVGTRAELRGCVNDVWTMKHLLTQKFGWDGSCIRTLVDEPGHQVPTKANIIAGLRWLVEDVRPGDVLFLHYSGHGAQQEDPFGYEEDGMNETICPLDFLSSGMITDDQIADIVVRSLPEGVRLTAVMDCCHSGTGLDLPFMLKSTGWREEANPYHCVADVQMFSGCEDEQCSADASDSYGRPAGAMTTAFNDVLNSGNIGQSYLEFVARLGTVMKQRGFKQRPQLTSTQAFDTNRTFTVDEIQPNSNKQLGRIFRKKFAPRPRKQFGPLAEMLGLGAAAAGGFVVADAAASCASGLFDSDVVSGAMGGALGMAGAFSSGIGDTAGLDGGLFNSIFG</sequence>
<dbReference type="Pfam" id="PF06905">
    <property type="entry name" value="FAIM1"/>
    <property type="match status" value="1"/>
</dbReference>
<feature type="region of interest" description="Disordered" evidence="3">
    <location>
        <begin position="137"/>
        <end position="273"/>
    </location>
</feature>
<gene>
    <name evidence="6" type="ORF">NSCI0253_LOCUS2173</name>
</gene>
<feature type="region of interest" description="Disordered" evidence="3">
    <location>
        <begin position="301"/>
        <end position="352"/>
    </location>
</feature>
<dbReference type="InterPro" id="IPR011600">
    <property type="entry name" value="Pept_C14_caspase"/>
</dbReference>
<protein>
    <submittedName>
        <fullName evidence="6">Uncharacterized protein</fullName>
    </submittedName>
</protein>
<dbReference type="SUPFAM" id="SSF46934">
    <property type="entry name" value="UBA-like"/>
    <property type="match status" value="1"/>
</dbReference>
<dbReference type="GO" id="GO:0043130">
    <property type="term" value="F:ubiquitin binding"/>
    <property type="evidence" value="ECO:0007669"/>
    <property type="project" value="InterPro"/>
</dbReference>
<feature type="domain" description="CUE" evidence="5">
    <location>
        <begin position="797"/>
        <end position="844"/>
    </location>
</feature>
<dbReference type="GO" id="GO:0006508">
    <property type="term" value="P:proteolysis"/>
    <property type="evidence" value="ECO:0007669"/>
    <property type="project" value="InterPro"/>
</dbReference>
<evidence type="ECO:0000256" key="2">
    <source>
        <dbReference type="ARBA" id="ARBA00022837"/>
    </source>
</evidence>
<dbReference type="GO" id="GO:0004197">
    <property type="term" value="F:cysteine-type endopeptidase activity"/>
    <property type="evidence" value="ECO:0007669"/>
    <property type="project" value="InterPro"/>
</dbReference>
<feature type="region of interest" description="Disordered" evidence="3">
    <location>
        <begin position="628"/>
        <end position="657"/>
    </location>
</feature>
<proteinExistence type="inferred from homology"/>
<evidence type="ECO:0000256" key="3">
    <source>
        <dbReference type="SAM" id="MobiDB-lite"/>
    </source>
</evidence>
<organism evidence="6">
    <name type="scientific">Noctiluca scintillans</name>
    <name type="common">Sea sparkle</name>
    <name type="synonym">Red tide dinoflagellate</name>
    <dbReference type="NCBI Taxonomy" id="2966"/>
    <lineage>
        <taxon>Eukaryota</taxon>
        <taxon>Sar</taxon>
        <taxon>Alveolata</taxon>
        <taxon>Dinophyceae</taxon>
        <taxon>Noctilucales</taxon>
        <taxon>Noctilucaceae</taxon>
        <taxon>Noctiluca</taxon>
    </lineage>
</organism>
<accession>A0A7S0ZP34</accession>
<feature type="compositionally biased region" description="Basic residues" evidence="3">
    <location>
        <begin position="324"/>
        <end position="335"/>
    </location>
</feature>
<dbReference type="PROSITE" id="PS50222">
    <property type="entry name" value="EF_HAND_2"/>
    <property type="match status" value="1"/>
</dbReference>
<feature type="compositionally biased region" description="Low complexity" evidence="3">
    <location>
        <begin position="442"/>
        <end position="463"/>
    </location>
</feature>
<dbReference type="InterPro" id="IPR010695">
    <property type="entry name" value="FAIM1"/>
</dbReference>
<feature type="region of interest" description="Disordered" evidence="3">
    <location>
        <begin position="387"/>
        <end position="492"/>
    </location>
</feature>
<dbReference type="PANTHER" id="PTHR48104:SF30">
    <property type="entry name" value="METACASPASE-1"/>
    <property type="match status" value="1"/>
</dbReference>
<dbReference type="InterPro" id="IPR002048">
    <property type="entry name" value="EF_hand_dom"/>
</dbReference>
<dbReference type="InterPro" id="IPR011992">
    <property type="entry name" value="EF-hand-dom_pair"/>
</dbReference>
<feature type="compositionally biased region" description="Polar residues" evidence="3">
    <location>
        <begin position="431"/>
        <end position="441"/>
    </location>
</feature>
<dbReference type="SUPFAM" id="SSF47473">
    <property type="entry name" value="EF-hand"/>
    <property type="match status" value="1"/>
</dbReference>
<feature type="compositionally biased region" description="Low complexity" evidence="3">
    <location>
        <begin position="419"/>
        <end position="430"/>
    </location>
</feature>
<feature type="compositionally biased region" description="Polar residues" evidence="3">
    <location>
        <begin position="628"/>
        <end position="646"/>
    </location>
</feature>
<dbReference type="InterPro" id="IPR018247">
    <property type="entry name" value="EF_Hand_1_Ca_BS"/>
</dbReference>
<dbReference type="Gene3D" id="3.40.50.12660">
    <property type="match status" value="1"/>
</dbReference>
<reference evidence="6" key="1">
    <citation type="submission" date="2021-01" db="EMBL/GenBank/DDBJ databases">
        <authorList>
            <person name="Corre E."/>
            <person name="Pelletier E."/>
            <person name="Niang G."/>
            <person name="Scheremetjew M."/>
            <person name="Finn R."/>
            <person name="Kale V."/>
            <person name="Holt S."/>
            <person name="Cochrane G."/>
            <person name="Meng A."/>
            <person name="Brown T."/>
            <person name="Cohen L."/>
        </authorList>
    </citation>
    <scope>NUCLEOTIDE SEQUENCE</scope>
</reference>
<dbReference type="InterPro" id="IPR003892">
    <property type="entry name" value="CUE"/>
</dbReference>
<dbReference type="PROSITE" id="PS00018">
    <property type="entry name" value="EF_HAND_1"/>
    <property type="match status" value="1"/>
</dbReference>
<dbReference type="Pfam" id="PF00656">
    <property type="entry name" value="Peptidase_C14"/>
    <property type="match status" value="1"/>
</dbReference>
<feature type="compositionally biased region" description="Polar residues" evidence="3">
    <location>
        <begin position="143"/>
        <end position="160"/>
    </location>
</feature>
<dbReference type="InterPro" id="IPR038513">
    <property type="entry name" value="FAIM1_dom_sf"/>
</dbReference>
<evidence type="ECO:0000259" key="5">
    <source>
        <dbReference type="PROSITE" id="PS51140"/>
    </source>
</evidence>
<feature type="compositionally biased region" description="Basic residues" evidence="3">
    <location>
        <begin position="163"/>
        <end position="173"/>
    </location>
</feature>
<dbReference type="EMBL" id="HBFQ01003150">
    <property type="protein sequence ID" value="CAD8827827.1"/>
    <property type="molecule type" value="Transcribed_RNA"/>
</dbReference>
<feature type="compositionally biased region" description="Low complexity" evidence="3">
    <location>
        <begin position="301"/>
        <end position="323"/>
    </location>
</feature>
<feature type="compositionally biased region" description="Low complexity" evidence="3">
    <location>
        <begin position="478"/>
        <end position="489"/>
    </location>
</feature>
<dbReference type="GO" id="GO:0005737">
    <property type="term" value="C:cytoplasm"/>
    <property type="evidence" value="ECO:0007669"/>
    <property type="project" value="TreeGrafter"/>
</dbReference>
<dbReference type="PANTHER" id="PTHR48104">
    <property type="entry name" value="METACASPASE-4"/>
    <property type="match status" value="1"/>
</dbReference>
<comment type="similarity">
    <text evidence="1">Belongs to the peptidase C14B family.</text>
</comment>
<dbReference type="Gene3D" id="1.10.238.10">
    <property type="entry name" value="EF-hand"/>
    <property type="match status" value="1"/>
</dbReference>
<keyword evidence="2" id="KW-0106">Calcium</keyword>
<dbReference type="PROSITE" id="PS51140">
    <property type="entry name" value="CUE"/>
    <property type="match status" value="1"/>
</dbReference>
<dbReference type="GO" id="GO:0005509">
    <property type="term" value="F:calcium ion binding"/>
    <property type="evidence" value="ECO:0007669"/>
    <property type="project" value="InterPro"/>
</dbReference>
<dbReference type="InterPro" id="IPR050452">
    <property type="entry name" value="Metacaspase"/>
</dbReference>
<dbReference type="InterPro" id="IPR009060">
    <property type="entry name" value="UBA-like_sf"/>
</dbReference>
<dbReference type="AlphaFoldDB" id="A0A7S0ZP34"/>
<evidence type="ECO:0000313" key="6">
    <source>
        <dbReference type="EMBL" id="CAD8827827.1"/>
    </source>
</evidence>
<feature type="domain" description="EF-hand" evidence="4">
    <location>
        <begin position="725"/>
        <end position="760"/>
    </location>
</feature>
<dbReference type="CDD" id="cd00051">
    <property type="entry name" value="EFh"/>
    <property type="match status" value="1"/>
</dbReference>
<name>A0A7S0ZP34_NOCSC</name>